<proteinExistence type="predicted"/>
<dbReference type="AlphaFoldDB" id="A0A5B0SJK9"/>
<dbReference type="Proteomes" id="UP000325313">
    <property type="component" value="Unassembled WGS sequence"/>
</dbReference>
<dbReference type="PANTHER" id="PTHR36223">
    <property type="entry name" value="BETA-LACTAMASE-TYPE TRANSPEPTIDASE FOLD DOMAIN CONTAINING PROTEIN"/>
    <property type="match status" value="1"/>
</dbReference>
<protein>
    <submittedName>
        <fullName evidence="1">Uncharacterized protein</fullName>
    </submittedName>
</protein>
<name>A0A5B0SJK9_PUCGR</name>
<sequence length="262" mass="28971">MPTNIASGSWCTINLIQPTTGAANQAETTRTACQEYKHETSTDPKTGAIQEIVTIESQNASPFEIALNVKPTTYSSIHQATTNNESLSTPTNPTQSLVPEDCVFNFYLDGISIAEGPQSKTTRNFPWRIDRVLVAEGISRKLQFATVNLVDPDDYTNNNNNNDQKKMCEDEKVIKSLGTIQIDVTRCTTVQKPRIPLSNRPSSTVTTNEMNFSERSKKACLATTAGLAQPSVDPIPTPKMEWYVQTREPQPFLQVGWFPPSA</sequence>
<comment type="caution">
    <text evidence="1">The sequence shown here is derived from an EMBL/GenBank/DDBJ whole genome shotgun (WGS) entry which is preliminary data.</text>
</comment>
<evidence type="ECO:0000313" key="2">
    <source>
        <dbReference type="Proteomes" id="UP000325313"/>
    </source>
</evidence>
<dbReference type="PANTHER" id="PTHR36223:SF5">
    <property type="entry name" value="BETA-LACTAMASE-TYPE TRANSPEPTIDASE FOLD DOMAIN CONTAINING PROTEIN"/>
    <property type="match status" value="1"/>
</dbReference>
<accession>A0A5B0SJK9</accession>
<evidence type="ECO:0000313" key="1">
    <source>
        <dbReference type="EMBL" id="KAA1137559.1"/>
    </source>
</evidence>
<organism evidence="1 2">
    <name type="scientific">Puccinia graminis f. sp. tritici</name>
    <dbReference type="NCBI Taxonomy" id="56615"/>
    <lineage>
        <taxon>Eukaryota</taxon>
        <taxon>Fungi</taxon>
        <taxon>Dikarya</taxon>
        <taxon>Basidiomycota</taxon>
        <taxon>Pucciniomycotina</taxon>
        <taxon>Pucciniomycetes</taxon>
        <taxon>Pucciniales</taxon>
        <taxon>Pucciniaceae</taxon>
        <taxon>Puccinia</taxon>
    </lineage>
</organism>
<dbReference type="EMBL" id="VDEP01000007">
    <property type="protein sequence ID" value="KAA1137559.1"/>
    <property type="molecule type" value="Genomic_DNA"/>
</dbReference>
<gene>
    <name evidence="1" type="ORF">PGTUg99_018922</name>
</gene>
<reference evidence="1 2" key="1">
    <citation type="submission" date="2019-05" db="EMBL/GenBank/DDBJ databases">
        <title>Emergence of the Ug99 lineage of the wheat stem rust pathogen through somatic hybridization.</title>
        <authorList>
            <person name="Li F."/>
            <person name="Upadhyaya N.M."/>
            <person name="Sperschneider J."/>
            <person name="Matny O."/>
            <person name="Nguyen-Phuc H."/>
            <person name="Mago R."/>
            <person name="Raley C."/>
            <person name="Miller M.E."/>
            <person name="Silverstein K.A.T."/>
            <person name="Henningsen E."/>
            <person name="Hirsch C.D."/>
            <person name="Visser B."/>
            <person name="Pretorius Z.A."/>
            <person name="Steffenson B.J."/>
            <person name="Schwessinger B."/>
            <person name="Dodds P.N."/>
            <person name="Figueroa M."/>
        </authorList>
    </citation>
    <scope>NUCLEOTIDE SEQUENCE [LARGE SCALE GENOMIC DNA]</scope>
    <source>
        <strain evidence="1 2">Ug99</strain>
    </source>
</reference>